<feature type="domain" description="Amine oxidase" evidence="1">
    <location>
        <begin position="69"/>
        <end position="513"/>
    </location>
</feature>
<accession>A0A8I6S0G1</accession>
<evidence type="ECO:0000259" key="1">
    <source>
        <dbReference type="Pfam" id="PF01593"/>
    </source>
</evidence>
<dbReference type="KEGG" id="clec:106669297"/>
<dbReference type="InterPro" id="IPR002937">
    <property type="entry name" value="Amino_oxidase"/>
</dbReference>
<dbReference type="GO" id="GO:0046592">
    <property type="term" value="F:polyamine oxidase activity"/>
    <property type="evidence" value="ECO:0007669"/>
    <property type="project" value="TreeGrafter"/>
</dbReference>
<dbReference type="InterPro" id="IPR036188">
    <property type="entry name" value="FAD/NAD-bd_sf"/>
</dbReference>
<dbReference type="Pfam" id="PF01593">
    <property type="entry name" value="Amino_oxidase"/>
    <property type="match status" value="1"/>
</dbReference>
<gene>
    <name evidence="2" type="primary">106669297</name>
</gene>
<dbReference type="Gene3D" id="3.50.50.60">
    <property type="entry name" value="FAD/NAD(P)-binding domain"/>
    <property type="match status" value="1"/>
</dbReference>
<organism evidence="2 3">
    <name type="scientific">Cimex lectularius</name>
    <name type="common">Bed bug</name>
    <name type="synonym">Acanthia lectularia</name>
    <dbReference type="NCBI Taxonomy" id="79782"/>
    <lineage>
        <taxon>Eukaryota</taxon>
        <taxon>Metazoa</taxon>
        <taxon>Ecdysozoa</taxon>
        <taxon>Arthropoda</taxon>
        <taxon>Hexapoda</taxon>
        <taxon>Insecta</taxon>
        <taxon>Pterygota</taxon>
        <taxon>Neoptera</taxon>
        <taxon>Paraneoptera</taxon>
        <taxon>Hemiptera</taxon>
        <taxon>Heteroptera</taxon>
        <taxon>Panheteroptera</taxon>
        <taxon>Cimicomorpha</taxon>
        <taxon>Cimicidae</taxon>
        <taxon>Cimex</taxon>
    </lineage>
</organism>
<dbReference type="EnsemblMetazoa" id="XM_014398668.1">
    <property type="protein sequence ID" value="XP_014254154.1"/>
    <property type="gene ID" value="LOC106669297"/>
</dbReference>
<dbReference type="Proteomes" id="UP000494040">
    <property type="component" value="Unassembled WGS sequence"/>
</dbReference>
<dbReference type="PANTHER" id="PTHR10742">
    <property type="entry name" value="FLAVIN MONOAMINE OXIDASE"/>
    <property type="match status" value="1"/>
</dbReference>
<evidence type="ECO:0000313" key="2">
    <source>
        <dbReference type="EnsemblMetazoa" id="XP_014254154.1"/>
    </source>
</evidence>
<evidence type="ECO:0000313" key="3">
    <source>
        <dbReference type="Proteomes" id="UP000494040"/>
    </source>
</evidence>
<dbReference type="OMA" id="KMAHHAS"/>
<dbReference type="OrthoDB" id="2219495at2759"/>
<dbReference type="Gene3D" id="3.90.660.10">
    <property type="match status" value="1"/>
</dbReference>
<dbReference type="PANTHER" id="PTHR10742:SF416">
    <property type="entry name" value="SPERMINE OXIDASE"/>
    <property type="match status" value="1"/>
</dbReference>
<sequence length="538" mass="59482">MFLNGIRIHLLRIEKKRKCVLRKFSSSKVRKSICTYEVKRNEPPCGVFDSCHVGEIGNQPKIVIVGAGVAGLSAAQRLLQCGLTDITIVDGLSRPGGRIHTDNLGGCYIDLGAQWIYGSTIGNPIFNIAAQEGLIKQPVKPREPNRGFFYTSDGKAIDSFVYEKAKRIFDNISQKAFLYSSKQIEYINITFWDFFKKAIMDQMKKLTRYEQNYSQRVILGLTNDLKSKFAADLSDITLGSLNHIHQIVGGDVCVKSGFSGILKPLMANIPKEALKLGKPVKKVRWYTGTDPRAQVILTDGTVVSGDYIILTVSLGVLKENHSQLLIPPIPKKKSQAIEAIGYGHANKVFLQYEQPFWVEGEGIIRPAWSPEEMKDRTQWIHSLGMIEEAPCPGNTLMLEIGGTEATYLESASDQEVTEQLTCLMRNITGNVSIPAPKAVVKSAWSYNPLFMGAKSYMTKDTFPKHFKDLSTPLPEIGTNAAPTLFFAGEATVYGNHGTVHGARLSGIREADTIVTLTKRFCGRPPITLSSKTCGHCML</sequence>
<dbReference type="AlphaFoldDB" id="A0A8I6S0G1"/>
<keyword evidence="3" id="KW-1185">Reference proteome</keyword>
<reference evidence="2" key="1">
    <citation type="submission" date="2022-01" db="UniProtKB">
        <authorList>
            <consortium name="EnsemblMetazoa"/>
        </authorList>
    </citation>
    <scope>IDENTIFICATION</scope>
</reference>
<dbReference type="SUPFAM" id="SSF54373">
    <property type="entry name" value="FAD-linked reductases, C-terminal domain"/>
    <property type="match status" value="1"/>
</dbReference>
<name>A0A8I6S0G1_CIMLE</name>
<proteinExistence type="predicted"/>
<dbReference type="InterPro" id="IPR050281">
    <property type="entry name" value="Flavin_monoamine_oxidase"/>
</dbReference>
<protein>
    <recommendedName>
        <fullName evidence="1">Amine oxidase domain-containing protein</fullName>
    </recommendedName>
</protein>
<dbReference type="SUPFAM" id="SSF51905">
    <property type="entry name" value="FAD/NAD(P)-binding domain"/>
    <property type="match status" value="1"/>
</dbReference>